<proteinExistence type="predicted"/>
<sequence length="52" mass="6054">MFRILESFLLLVFGIGILCEQYTQYRNNVSKKNLFLFITAIILMICVVIVVL</sequence>
<keyword evidence="1" id="KW-0472">Membrane</keyword>
<accession>A0A173UKM4</accession>
<reference evidence="2 3" key="1">
    <citation type="submission" date="2015-09" db="EMBL/GenBank/DDBJ databases">
        <authorList>
            <consortium name="Pathogen Informatics"/>
        </authorList>
    </citation>
    <scope>NUCLEOTIDE SEQUENCE [LARGE SCALE GENOMIC DNA]</scope>
    <source>
        <strain evidence="2 3">2789STDY5834959</strain>
    </source>
</reference>
<evidence type="ECO:0000256" key="1">
    <source>
        <dbReference type="SAM" id="Phobius"/>
    </source>
</evidence>
<protein>
    <submittedName>
        <fullName evidence="2">Uncharacterized protein</fullName>
    </submittedName>
</protein>
<organism evidence="2 3">
    <name type="scientific">Anaerostipes hadrus</name>
    <dbReference type="NCBI Taxonomy" id="649756"/>
    <lineage>
        <taxon>Bacteria</taxon>
        <taxon>Bacillati</taxon>
        <taxon>Bacillota</taxon>
        <taxon>Clostridia</taxon>
        <taxon>Lachnospirales</taxon>
        <taxon>Lachnospiraceae</taxon>
        <taxon>Anaerostipes</taxon>
    </lineage>
</organism>
<name>A0A173UKM4_ANAHA</name>
<feature type="transmembrane region" description="Helical" evidence="1">
    <location>
        <begin position="35"/>
        <end position="51"/>
    </location>
</feature>
<dbReference type="AlphaFoldDB" id="A0A173UKM4"/>
<gene>
    <name evidence="2" type="ORF">ERS852571_02869</name>
</gene>
<keyword evidence="1" id="KW-1133">Transmembrane helix</keyword>
<dbReference type="EMBL" id="CYXY01000023">
    <property type="protein sequence ID" value="CUN15562.1"/>
    <property type="molecule type" value="Genomic_DNA"/>
</dbReference>
<evidence type="ECO:0000313" key="3">
    <source>
        <dbReference type="Proteomes" id="UP000095553"/>
    </source>
</evidence>
<keyword evidence="1" id="KW-0812">Transmembrane</keyword>
<dbReference type="Proteomes" id="UP000095553">
    <property type="component" value="Unassembled WGS sequence"/>
</dbReference>
<evidence type="ECO:0000313" key="2">
    <source>
        <dbReference type="EMBL" id="CUN15562.1"/>
    </source>
</evidence>